<accession>A0A5C6M100</accession>
<comment type="caution">
    <text evidence="1">The sequence shown here is derived from an EMBL/GenBank/DDBJ whole genome shotgun (WGS) entry which is preliminary data.</text>
</comment>
<evidence type="ECO:0000313" key="2">
    <source>
        <dbReference type="Proteomes" id="UP000321083"/>
    </source>
</evidence>
<reference evidence="1 2" key="1">
    <citation type="submission" date="2019-08" db="EMBL/GenBank/DDBJ databases">
        <title>100 year-old enigma solved: identification of Planctomyces bekefii, the type genus and species of the phylum Planctomycetes.</title>
        <authorList>
            <person name="Svetlana D.N."/>
            <person name="Overmann J."/>
        </authorList>
    </citation>
    <scope>NUCLEOTIDE SEQUENCE [LARGE SCALE GENOMIC DNA]</scope>
    <source>
        <strain evidence="1">Phe10_nw2017</strain>
    </source>
</reference>
<organism evidence="1 2">
    <name type="scientific">Planctomyces bekefii</name>
    <dbReference type="NCBI Taxonomy" id="1653850"/>
    <lineage>
        <taxon>Bacteria</taxon>
        <taxon>Pseudomonadati</taxon>
        <taxon>Planctomycetota</taxon>
        <taxon>Planctomycetia</taxon>
        <taxon>Planctomycetales</taxon>
        <taxon>Planctomycetaceae</taxon>
        <taxon>Planctomyces</taxon>
    </lineage>
</organism>
<reference evidence="1 2" key="2">
    <citation type="submission" date="2019-08" db="EMBL/GenBank/DDBJ databases">
        <authorList>
            <person name="Henke P."/>
        </authorList>
    </citation>
    <scope>NUCLEOTIDE SEQUENCE [LARGE SCALE GENOMIC DNA]</scope>
    <source>
        <strain evidence="1">Phe10_nw2017</strain>
    </source>
</reference>
<dbReference type="AlphaFoldDB" id="A0A5C6M100"/>
<gene>
    <name evidence="1" type="ORF">E3A20_30460</name>
</gene>
<keyword evidence="2" id="KW-1185">Reference proteome</keyword>
<proteinExistence type="predicted"/>
<protein>
    <submittedName>
        <fullName evidence="1">Uncharacterized protein</fullName>
    </submittedName>
</protein>
<name>A0A5C6M100_9PLAN</name>
<evidence type="ECO:0000313" key="1">
    <source>
        <dbReference type="EMBL" id="TWW07825.1"/>
    </source>
</evidence>
<sequence length="178" mass="19755">MTDVHYVMDVGATTRADQLIVQIYRLTQGNDGRSKQLVAAPADPRALDSVVASSDREILSRFFGAATTSIVRVGQWSEDVVPLRLRVNAFSVADSIRTELLERMAKTGRFGWLNVVDDGQEGSGPYDLEHFKPLHWDVVEPWGFGISAQSARQGQAWILRGDFRRAGDVVPVQECLLL</sequence>
<dbReference type="EMBL" id="SRHE01000995">
    <property type="protein sequence ID" value="TWW07825.1"/>
    <property type="molecule type" value="Genomic_DNA"/>
</dbReference>
<dbReference type="Proteomes" id="UP000321083">
    <property type="component" value="Unassembled WGS sequence"/>
</dbReference>